<dbReference type="PROSITE" id="PS00041">
    <property type="entry name" value="HTH_ARAC_FAMILY_1"/>
    <property type="match status" value="1"/>
</dbReference>
<evidence type="ECO:0000256" key="3">
    <source>
        <dbReference type="ARBA" id="ARBA00023163"/>
    </source>
</evidence>
<dbReference type="GO" id="GO:0043565">
    <property type="term" value="F:sequence-specific DNA binding"/>
    <property type="evidence" value="ECO:0007669"/>
    <property type="project" value="InterPro"/>
</dbReference>
<dbReference type="PANTHER" id="PTHR47893">
    <property type="entry name" value="REGULATORY PROTEIN PCHR"/>
    <property type="match status" value="1"/>
</dbReference>
<gene>
    <name evidence="5" type="ORF">FHX78_111446</name>
</gene>
<dbReference type="InterPro" id="IPR018060">
    <property type="entry name" value="HTH_AraC"/>
</dbReference>
<reference evidence="5 6" key="1">
    <citation type="submission" date="2019-06" db="EMBL/GenBank/DDBJ databases">
        <title>Sequencing the genomes of 1000 actinobacteria strains.</title>
        <authorList>
            <person name="Klenk H.-P."/>
        </authorList>
    </citation>
    <scope>NUCLEOTIDE SEQUENCE [LARGE SCALE GENOMIC DNA]</scope>
    <source>
        <strain evidence="5 6">DSM 41695</strain>
    </source>
</reference>
<evidence type="ECO:0000256" key="1">
    <source>
        <dbReference type="ARBA" id="ARBA00023015"/>
    </source>
</evidence>
<accession>A0A561TBL8</accession>
<dbReference type="Pfam" id="PF12833">
    <property type="entry name" value="HTH_18"/>
    <property type="match status" value="1"/>
</dbReference>
<evidence type="ECO:0000259" key="4">
    <source>
        <dbReference type="PROSITE" id="PS01124"/>
    </source>
</evidence>
<dbReference type="GO" id="GO:0003700">
    <property type="term" value="F:DNA-binding transcription factor activity"/>
    <property type="evidence" value="ECO:0007669"/>
    <property type="project" value="InterPro"/>
</dbReference>
<evidence type="ECO:0000313" key="6">
    <source>
        <dbReference type="Proteomes" id="UP000316603"/>
    </source>
</evidence>
<dbReference type="PANTHER" id="PTHR47893:SF1">
    <property type="entry name" value="REGULATORY PROTEIN PCHR"/>
    <property type="match status" value="1"/>
</dbReference>
<dbReference type="EMBL" id="VIWV01000001">
    <property type="protein sequence ID" value="TWF84511.1"/>
    <property type="molecule type" value="Genomic_DNA"/>
</dbReference>
<proteinExistence type="predicted"/>
<dbReference type="SUPFAM" id="SSF46689">
    <property type="entry name" value="Homeodomain-like"/>
    <property type="match status" value="1"/>
</dbReference>
<keyword evidence="1" id="KW-0805">Transcription regulation</keyword>
<dbReference type="OrthoDB" id="9799345at2"/>
<dbReference type="RefSeq" id="WP_145866627.1">
    <property type="nucleotide sequence ID" value="NZ_BNCE01000005.1"/>
</dbReference>
<organism evidence="5 6">
    <name type="scientific">Streptomyces capillispiralis</name>
    <dbReference type="NCBI Taxonomy" id="68182"/>
    <lineage>
        <taxon>Bacteria</taxon>
        <taxon>Bacillati</taxon>
        <taxon>Actinomycetota</taxon>
        <taxon>Actinomycetes</taxon>
        <taxon>Kitasatosporales</taxon>
        <taxon>Streptomycetaceae</taxon>
        <taxon>Streptomyces</taxon>
    </lineage>
</organism>
<protein>
    <submittedName>
        <fullName evidence="5">AraC family transcriptional regulator</fullName>
    </submittedName>
</protein>
<dbReference type="InterPro" id="IPR020449">
    <property type="entry name" value="Tscrpt_reg_AraC-type_HTH"/>
</dbReference>
<dbReference type="SMART" id="SM00342">
    <property type="entry name" value="HTH_ARAC"/>
    <property type="match status" value="1"/>
</dbReference>
<evidence type="ECO:0000313" key="5">
    <source>
        <dbReference type="EMBL" id="TWF84511.1"/>
    </source>
</evidence>
<keyword evidence="3" id="KW-0804">Transcription</keyword>
<comment type="caution">
    <text evidence="5">The sequence shown here is derived from an EMBL/GenBank/DDBJ whole genome shotgun (WGS) entry which is preliminary data.</text>
</comment>
<dbReference type="PRINTS" id="PR00032">
    <property type="entry name" value="HTHARAC"/>
</dbReference>
<dbReference type="Proteomes" id="UP000316603">
    <property type="component" value="Unassembled WGS sequence"/>
</dbReference>
<evidence type="ECO:0000256" key="2">
    <source>
        <dbReference type="ARBA" id="ARBA00023125"/>
    </source>
</evidence>
<dbReference type="InterPro" id="IPR053142">
    <property type="entry name" value="PchR_regulatory_protein"/>
</dbReference>
<keyword evidence="2" id="KW-0238">DNA-binding</keyword>
<name>A0A561TBL8_9ACTN</name>
<dbReference type="InterPro" id="IPR009057">
    <property type="entry name" value="Homeodomain-like_sf"/>
</dbReference>
<sequence>MNGTFSVSLSGANAFGDFAREWRTRMGDTFALPSFSRTTVAGFAARSRGFRVRDLMFNRFENAAALRTAGLRVGTDDHVRLWIVHRGTWRFGEPGGIEHTAPAGRLLVQTGKLSHFSAAPRTTAQVLVLPAAEIRRGRGMPATGPADTAEVRLLTAHATMVSRMLGGLGPAGVDAARDTLAELARAAVGGGLDDVEPLLSPALAQAARDLADGRLTDPALSPAALARKLNVSTRTLQRAFAREGQSLSAYIRDRRLDEARRALITPHRRMTISDIAARWQFADSGHFARAFRKRYGRTPTDYAATATPETDVA</sequence>
<feature type="domain" description="HTH araC/xylS-type" evidence="4">
    <location>
        <begin position="205"/>
        <end position="305"/>
    </location>
</feature>
<keyword evidence="6" id="KW-1185">Reference proteome</keyword>
<dbReference type="Gene3D" id="1.10.10.60">
    <property type="entry name" value="Homeodomain-like"/>
    <property type="match status" value="1"/>
</dbReference>
<dbReference type="AlphaFoldDB" id="A0A561TBL8"/>
<dbReference type="InterPro" id="IPR018062">
    <property type="entry name" value="HTH_AraC-typ_CS"/>
</dbReference>
<dbReference type="PROSITE" id="PS01124">
    <property type="entry name" value="HTH_ARAC_FAMILY_2"/>
    <property type="match status" value="1"/>
</dbReference>